<dbReference type="NCBIfam" id="TIGR00756">
    <property type="entry name" value="PPR"/>
    <property type="match status" value="2"/>
</dbReference>
<dbReference type="AlphaFoldDB" id="A0A438EW64"/>
<protein>
    <submittedName>
        <fullName evidence="3">Pentatricopeptide repeat-containing protein</fullName>
    </submittedName>
</protein>
<dbReference type="PROSITE" id="PS51375">
    <property type="entry name" value="PPR"/>
    <property type="match status" value="2"/>
</dbReference>
<dbReference type="PANTHER" id="PTHR47926">
    <property type="entry name" value="PENTATRICOPEPTIDE REPEAT-CONTAINING PROTEIN"/>
    <property type="match status" value="1"/>
</dbReference>
<dbReference type="FunFam" id="1.25.40.10:FF:000158">
    <property type="entry name" value="pentatricopeptide repeat-containing protein At2g33680"/>
    <property type="match status" value="1"/>
</dbReference>
<feature type="repeat" description="PPR" evidence="2">
    <location>
        <begin position="173"/>
        <end position="207"/>
    </location>
</feature>
<dbReference type="GO" id="GO:0003723">
    <property type="term" value="F:RNA binding"/>
    <property type="evidence" value="ECO:0007669"/>
    <property type="project" value="InterPro"/>
</dbReference>
<dbReference type="InterPro" id="IPR011990">
    <property type="entry name" value="TPR-like_helical_dom_sf"/>
</dbReference>
<accession>A0A438EW64</accession>
<evidence type="ECO:0000256" key="2">
    <source>
        <dbReference type="PROSITE-ProRule" id="PRU00708"/>
    </source>
</evidence>
<gene>
    <name evidence="3" type="primary">PCMP-E20_0</name>
    <name evidence="3" type="ORF">CK203_068093</name>
</gene>
<dbReference type="GO" id="GO:0099402">
    <property type="term" value="P:plant organ development"/>
    <property type="evidence" value="ECO:0007669"/>
    <property type="project" value="UniProtKB-ARBA"/>
</dbReference>
<dbReference type="InterPro" id="IPR002885">
    <property type="entry name" value="PPR_rpt"/>
</dbReference>
<dbReference type="EMBL" id="QGNW01001176">
    <property type="protein sequence ID" value="RVW51957.1"/>
    <property type="molecule type" value="Genomic_DNA"/>
</dbReference>
<proteinExistence type="predicted"/>
<feature type="repeat" description="PPR" evidence="2">
    <location>
        <begin position="100"/>
        <end position="134"/>
    </location>
</feature>
<dbReference type="Pfam" id="PF01535">
    <property type="entry name" value="PPR"/>
    <property type="match status" value="3"/>
</dbReference>
<dbReference type="GO" id="GO:0009451">
    <property type="term" value="P:RNA modification"/>
    <property type="evidence" value="ECO:0007669"/>
    <property type="project" value="InterPro"/>
</dbReference>
<keyword evidence="1" id="KW-0677">Repeat</keyword>
<dbReference type="Pfam" id="PF13041">
    <property type="entry name" value="PPR_2"/>
    <property type="match status" value="1"/>
</dbReference>
<organism evidence="3 4">
    <name type="scientific">Vitis vinifera</name>
    <name type="common">Grape</name>
    <dbReference type="NCBI Taxonomy" id="29760"/>
    <lineage>
        <taxon>Eukaryota</taxon>
        <taxon>Viridiplantae</taxon>
        <taxon>Streptophyta</taxon>
        <taxon>Embryophyta</taxon>
        <taxon>Tracheophyta</taxon>
        <taxon>Spermatophyta</taxon>
        <taxon>Magnoliopsida</taxon>
        <taxon>eudicotyledons</taxon>
        <taxon>Gunneridae</taxon>
        <taxon>Pentapetalae</taxon>
        <taxon>rosids</taxon>
        <taxon>Vitales</taxon>
        <taxon>Vitaceae</taxon>
        <taxon>Viteae</taxon>
        <taxon>Vitis</taxon>
    </lineage>
</organism>
<sequence>MDHTRFILDQTPSPTDFSWNSLIRAYTLHDSPQNSKSLFNLRSVFEEMCCKYFCLDSTQNLWVDMEFRDEVSWHSIRTCILKCGDVEKAWRIFDGVSCKKLPSWNAIISEYAQCGLLEEAIDLYCLMKAQSVKLNEIMLVNVLSACAGLGHWNLGEKFICTLNGLELNTSEKDVALWNAMILGLAYHGDVSDSLVVFSQMERTGVQPNDVTFIGVLSACNHSGLVEEGRVQFSSMADKHGLSPKLEHCACMLDLLGRAGHLKEAYELVQNMEGGRTLLELGDRFVVEDTTHLKSQEIYSTYEILIDHLKAEGYVLNSGFSWRY</sequence>
<dbReference type="Gene3D" id="1.25.40.10">
    <property type="entry name" value="Tetratricopeptide repeat domain"/>
    <property type="match status" value="2"/>
</dbReference>
<name>A0A438EW64_VITVI</name>
<evidence type="ECO:0000313" key="3">
    <source>
        <dbReference type="EMBL" id="RVW51957.1"/>
    </source>
</evidence>
<comment type="caution">
    <text evidence="3">The sequence shown here is derived from an EMBL/GenBank/DDBJ whole genome shotgun (WGS) entry which is preliminary data.</text>
</comment>
<evidence type="ECO:0000256" key="1">
    <source>
        <dbReference type="ARBA" id="ARBA00022737"/>
    </source>
</evidence>
<dbReference type="PANTHER" id="PTHR47926:SF490">
    <property type="entry name" value="REPEAT-LIKE SUPERFAMILY PROTEIN, PUTATIVE-RELATED"/>
    <property type="match status" value="1"/>
</dbReference>
<reference evidence="3 4" key="1">
    <citation type="journal article" date="2018" name="PLoS Genet.">
        <title>Population sequencing reveals clonal diversity and ancestral inbreeding in the grapevine cultivar Chardonnay.</title>
        <authorList>
            <person name="Roach M.J."/>
            <person name="Johnson D.L."/>
            <person name="Bohlmann J."/>
            <person name="van Vuuren H.J."/>
            <person name="Jones S.J."/>
            <person name="Pretorius I.S."/>
            <person name="Schmidt S.A."/>
            <person name="Borneman A.R."/>
        </authorList>
    </citation>
    <scope>NUCLEOTIDE SEQUENCE [LARGE SCALE GENOMIC DNA]</scope>
    <source>
        <strain evidence="4">cv. Chardonnay</strain>
        <tissue evidence="3">Leaf</tissue>
    </source>
</reference>
<dbReference type="InterPro" id="IPR046960">
    <property type="entry name" value="PPR_At4g14850-like_plant"/>
</dbReference>
<dbReference type="Proteomes" id="UP000288805">
    <property type="component" value="Unassembled WGS sequence"/>
</dbReference>
<evidence type="ECO:0000313" key="4">
    <source>
        <dbReference type="Proteomes" id="UP000288805"/>
    </source>
</evidence>